<reference evidence="1" key="2">
    <citation type="submission" date="2023-01" db="EMBL/GenBank/DDBJ databases">
        <authorList>
            <person name="Petersen C."/>
        </authorList>
    </citation>
    <scope>NUCLEOTIDE SEQUENCE</scope>
    <source>
        <strain evidence="1">IBT 15450</strain>
    </source>
</reference>
<gene>
    <name evidence="1" type="ORF">N7460_012243</name>
</gene>
<accession>A0AAD6I1W1</accession>
<protein>
    <submittedName>
        <fullName evidence="1">Uncharacterized protein</fullName>
    </submittedName>
</protein>
<dbReference type="EMBL" id="JAQJZL010000015">
    <property type="protein sequence ID" value="KAJ6027426.1"/>
    <property type="molecule type" value="Genomic_DNA"/>
</dbReference>
<reference evidence="1" key="1">
    <citation type="journal article" date="2023" name="IMA Fungus">
        <title>Comparative genomic study of the Penicillium genus elucidates a diverse pangenome and 15 lateral gene transfer events.</title>
        <authorList>
            <person name="Petersen C."/>
            <person name="Sorensen T."/>
            <person name="Nielsen M.R."/>
            <person name="Sondergaard T.E."/>
            <person name="Sorensen J.L."/>
            <person name="Fitzpatrick D.A."/>
            <person name="Frisvad J.C."/>
            <person name="Nielsen K.L."/>
        </authorList>
    </citation>
    <scope>NUCLEOTIDE SEQUENCE</scope>
    <source>
        <strain evidence="1">IBT 15450</strain>
    </source>
</reference>
<proteinExistence type="predicted"/>
<dbReference type="AlphaFoldDB" id="A0AAD6I1W1"/>
<sequence>MEEMVPLERLFGEYPSVEGLLATFSADDRAELRSVDADGGALCQPSLYSDGAVDRIYARYFRQVGSFVDVLRLTGAVVTGKAAFEFFTKVNCCDELHVIVCETTVQHLKWFLTKSEGYYLDKTVTLSQAQVLNLRYTLHEKVVVISVTEARNPYETFLRHSCVTSELNFLSADFGYCLFPKRTIVRKESQVCKPNALEREEEEGLRKISEFGFRVIPWGERQQDEELSSKRMIGDDLTWTVQLNICLQIQAIFDTGMRHSVDK</sequence>
<evidence type="ECO:0000313" key="2">
    <source>
        <dbReference type="Proteomes" id="UP001219568"/>
    </source>
</evidence>
<organism evidence="1 2">
    <name type="scientific">Penicillium canescens</name>
    <dbReference type="NCBI Taxonomy" id="5083"/>
    <lineage>
        <taxon>Eukaryota</taxon>
        <taxon>Fungi</taxon>
        <taxon>Dikarya</taxon>
        <taxon>Ascomycota</taxon>
        <taxon>Pezizomycotina</taxon>
        <taxon>Eurotiomycetes</taxon>
        <taxon>Eurotiomycetidae</taxon>
        <taxon>Eurotiales</taxon>
        <taxon>Aspergillaceae</taxon>
        <taxon>Penicillium</taxon>
    </lineage>
</organism>
<comment type="caution">
    <text evidence="1">The sequence shown here is derived from an EMBL/GenBank/DDBJ whole genome shotgun (WGS) entry which is preliminary data.</text>
</comment>
<keyword evidence="2" id="KW-1185">Reference proteome</keyword>
<dbReference type="Proteomes" id="UP001219568">
    <property type="component" value="Unassembled WGS sequence"/>
</dbReference>
<evidence type="ECO:0000313" key="1">
    <source>
        <dbReference type="EMBL" id="KAJ6027426.1"/>
    </source>
</evidence>
<name>A0AAD6I1W1_PENCN</name>